<evidence type="ECO:0000256" key="5">
    <source>
        <dbReference type="ARBA" id="ARBA00022821"/>
    </source>
</evidence>
<name>A0AAV9CGI2_ACOCL</name>
<dbReference type="Proteomes" id="UP001180020">
    <property type="component" value="Unassembled WGS sequence"/>
</dbReference>
<evidence type="ECO:0000256" key="6">
    <source>
        <dbReference type="SAM" id="MobiDB-lite"/>
    </source>
</evidence>
<gene>
    <name evidence="8" type="ORF">QJS10_CPB19g00253</name>
</gene>
<feature type="region of interest" description="Disordered" evidence="6">
    <location>
        <begin position="87"/>
        <end position="116"/>
    </location>
</feature>
<dbReference type="GO" id="GO:0006952">
    <property type="term" value="P:defense response"/>
    <property type="evidence" value="ECO:0007669"/>
    <property type="project" value="UniProtKB-KW"/>
</dbReference>
<evidence type="ECO:0000256" key="3">
    <source>
        <dbReference type="ARBA" id="ARBA00022737"/>
    </source>
</evidence>
<dbReference type="InterPro" id="IPR041118">
    <property type="entry name" value="Rx_N"/>
</dbReference>
<sequence length="137" mass="16161">MRMAPHMTWKIKRLRNWVEEIRDLAYVAEDVIEDFIVNEQRKRHRRSKGKFGIFKRILPSISLGKDYWTTWPYNWCEDFTEEAGREIEDFASKTMPKRDKRAKDNGEPESSMDTPENLDLVASMIFLTSSGFESAHA</sequence>
<feature type="domain" description="Disease resistance N-terminal" evidence="7">
    <location>
        <begin position="12"/>
        <end position="50"/>
    </location>
</feature>
<dbReference type="GO" id="GO:0000166">
    <property type="term" value="F:nucleotide binding"/>
    <property type="evidence" value="ECO:0007669"/>
    <property type="project" value="UniProtKB-KW"/>
</dbReference>
<dbReference type="Gene3D" id="1.20.5.4130">
    <property type="match status" value="1"/>
</dbReference>
<keyword evidence="3" id="KW-0677">Repeat</keyword>
<evidence type="ECO:0000259" key="7">
    <source>
        <dbReference type="Pfam" id="PF18052"/>
    </source>
</evidence>
<evidence type="ECO:0000256" key="2">
    <source>
        <dbReference type="ARBA" id="ARBA00022614"/>
    </source>
</evidence>
<evidence type="ECO:0000256" key="1">
    <source>
        <dbReference type="ARBA" id="ARBA00008894"/>
    </source>
</evidence>
<evidence type="ECO:0000256" key="4">
    <source>
        <dbReference type="ARBA" id="ARBA00022741"/>
    </source>
</evidence>
<keyword evidence="2" id="KW-0433">Leucine-rich repeat</keyword>
<keyword evidence="5" id="KW-0611">Plant defense</keyword>
<comment type="similarity">
    <text evidence="1">Belongs to the disease resistance NB-LRR family.</text>
</comment>
<comment type="caution">
    <text evidence="8">The sequence shown here is derived from an EMBL/GenBank/DDBJ whole genome shotgun (WGS) entry which is preliminary data.</text>
</comment>
<proteinExistence type="inferred from homology"/>
<evidence type="ECO:0000313" key="9">
    <source>
        <dbReference type="Proteomes" id="UP001180020"/>
    </source>
</evidence>
<dbReference type="Pfam" id="PF18052">
    <property type="entry name" value="Rx_N"/>
    <property type="match status" value="1"/>
</dbReference>
<keyword evidence="9" id="KW-1185">Reference proteome</keyword>
<keyword evidence="4" id="KW-0547">Nucleotide-binding</keyword>
<reference evidence="8" key="2">
    <citation type="submission" date="2023-06" db="EMBL/GenBank/DDBJ databases">
        <authorList>
            <person name="Ma L."/>
            <person name="Liu K.-W."/>
            <person name="Li Z."/>
            <person name="Hsiao Y.-Y."/>
            <person name="Qi Y."/>
            <person name="Fu T."/>
            <person name="Tang G."/>
            <person name="Zhang D."/>
            <person name="Sun W.-H."/>
            <person name="Liu D.-K."/>
            <person name="Li Y."/>
            <person name="Chen G.-Z."/>
            <person name="Liu X.-D."/>
            <person name="Liao X.-Y."/>
            <person name="Jiang Y.-T."/>
            <person name="Yu X."/>
            <person name="Hao Y."/>
            <person name="Huang J."/>
            <person name="Zhao X.-W."/>
            <person name="Ke S."/>
            <person name="Chen Y.-Y."/>
            <person name="Wu W.-L."/>
            <person name="Hsu J.-L."/>
            <person name="Lin Y.-F."/>
            <person name="Huang M.-D."/>
            <person name="Li C.-Y."/>
            <person name="Huang L."/>
            <person name="Wang Z.-W."/>
            <person name="Zhao X."/>
            <person name="Zhong W.-Y."/>
            <person name="Peng D.-H."/>
            <person name="Ahmad S."/>
            <person name="Lan S."/>
            <person name="Zhang J.-S."/>
            <person name="Tsai W.-C."/>
            <person name="Van De Peer Y."/>
            <person name="Liu Z.-J."/>
        </authorList>
    </citation>
    <scope>NUCLEOTIDE SEQUENCE</scope>
    <source>
        <strain evidence="8">CP</strain>
        <tissue evidence="8">Leaves</tissue>
    </source>
</reference>
<accession>A0AAV9CGI2</accession>
<protein>
    <recommendedName>
        <fullName evidence="7">Disease resistance N-terminal domain-containing protein</fullName>
    </recommendedName>
</protein>
<dbReference type="AlphaFoldDB" id="A0AAV9CGI2"/>
<organism evidence="8 9">
    <name type="scientific">Acorus calamus</name>
    <name type="common">Sweet flag</name>
    <dbReference type="NCBI Taxonomy" id="4465"/>
    <lineage>
        <taxon>Eukaryota</taxon>
        <taxon>Viridiplantae</taxon>
        <taxon>Streptophyta</taxon>
        <taxon>Embryophyta</taxon>
        <taxon>Tracheophyta</taxon>
        <taxon>Spermatophyta</taxon>
        <taxon>Magnoliopsida</taxon>
        <taxon>Liliopsida</taxon>
        <taxon>Acoraceae</taxon>
        <taxon>Acorus</taxon>
    </lineage>
</organism>
<dbReference type="EMBL" id="JAUJYO010000019">
    <property type="protein sequence ID" value="KAK1288030.1"/>
    <property type="molecule type" value="Genomic_DNA"/>
</dbReference>
<evidence type="ECO:0000313" key="8">
    <source>
        <dbReference type="EMBL" id="KAK1288030.1"/>
    </source>
</evidence>
<reference evidence="8" key="1">
    <citation type="journal article" date="2023" name="Nat. Commun.">
        <title>Diploid and tetraploid genomes of Acorus and the evolution of monocots.</title>
        <authorList>
            <person name="Ma L."/>
            <person name="Liu K.W."/>
            <person name="Li Z."/>
            <person name="Hsiao Y.Y."/>
            <person name="Qi Y."/>
            <person name="Fu T."/>
            <person name="Tang G.D."/>
            <person name="Zhang D."/>
            <person name="Sun W.H."/>
            <person name="Liu D.K."/>
            <person name="Li Y."/>
            <person name="Chen G.Z."/>
            <person name="Liu X.D."/>
            <person name="Liao X.Y."/>
            <person name="Jiang Y.T."/>
            <person name="Yu X."/>
            <person name="Hao Y."/>
            <person name="Huang J."/>
            <person name="Zhao X.W."/>
            <person name="Ke S."/>
            <person name="Chen Y.Y."/>
            <person name="Wu W.L."/>
            <person name="Hsu J.L."/>
            <person name="Lin Y.F."/>
            <person name="Huang M.D."/>
            <person name="Li C.Y."/>
            <person name="Huang L."/>
            <person name="Wang Z.W."/>
            <person name="Zhao X."/>
            <person name="Zhong W.Y."/>
            <person name="Peng D.H."/>
            <person name="Ahmad S."/>
            <person name="Lan S."/>
            <person name="Zhang J.S."/>
            <person name="Tsai W.C."/>
            <person name="Van de Peer Y."/>
            <person name="Liu Z.J."/>
        </authorList>
    </citation>
    <scope>NUCLEOTIDE SEQUENCE</scope>
    <source>
        <strain evidence="8">CP</strain>
    </source>
</reference>